<dbReference type="GO" id="GO:0016529">
    <property type="term" value="C:sarcoplasmic reticulum"/>
    <property type="evidence" value="ECO:0007669"/>
    <property type="project" value="TreeGrafter"/>
</dbReference>
<sequence length="209" mass="24173">MSSYLARQPTPRWGLPLGHVKASGLTNHTQMKLYRFFKQFDRKALNPENDPSCSRAVISAVAQCQQANVLQKPSRRWRISTSWLFYIEICSKAVDKKQHARRFGGKASCTTPAGGEPLCIRFSMQDDMRDPSPEERQSLCHEIKQRRRGVASILRLCQHLLDDRDTCNLNADHQPMQLIIVNLERRWEAIVMQAVQWQTRLQKKMGKEP</sequence>
<organism evidence="5 6">
    <name type="scientific">Myodes glareolus</name>
    <name type="common">Bank vole</name>
    <name type="synonym">Clethrionomys glareolus</name>
    <dbReference type="NCBI Taxonomy" id="447135"/>
    <lineage>
        <taxon>Eukaryota</taxon>
        <taxon>Metazoa</taxon>
        <taxon>Chordata</taxon>
        <taxon>Craniata</taxon>
        <taxon>Vertebrata</taxon>
        <taxon>Euteleostomi</taxon>
        <taxon>Mammalia</taxon>
        <taxon>Eutheria</taxon>
        <taxon>Euarchontoglires</taxon>
        <taxon>Glires</taxon>
        <taxon>Rodentia</taxon>
        <taxon>Myomorpha</taxon>
        <taxon>Muroidea</taxon>
        <taxon>Cricetidae</taxon>
        <taxon>Arvicolinae</taxon>
        <taxon>Myodes</taxon>
    </lineage>
</organism>
<accession>A0AAW0KBW7</accession>
<evidence type="ECO:0000313" key="5">
    <source>
        <dbReference type="EMBL" id="KAK7836024.1"/>
    </source>
</evidence>
<dbReference type="GO" id="GO:0048471">
    <property type="term" value="C:perinuclear region of cytoplasm"/>
    <property type="evidence" value="ECO:0007669"/>
    <property type="project" value="TreeGrafter"/>
</dbReference>
<dbReference type="Proteomes" id="UP001488838">
    <property type="component" value="Unassembled WGS sequence"/>
</dbReference>
<gene>
    <name evidence="5" type="ORF">U0070_004115</name>
</gene>
<feature type="non-terminal residue" evidence="5">
    <location>
        <position position="209"/>
    </location>
</feature>
<reference evidence="5 6" key="1">
    <citation type="journal article" date="2023" name="bioRxiv">
        <title>Conserved and derived expression patterns and positive selection on dental genes reveal complex evolutionary context of ever-growing rodent molars.</title>
        <authorList>
            <person name="Calamari Z.T."/>
            <person name="Song A."/>
            <person name="Cohen E."/>
            <person name="Akter M."/>
            <person name="Roy R.D."/>
            <person name="Hallikas O."/>
            <person name="Christensen M.M."/>
            <person name="Li P."/>
            <person name="Marangoni P."/>
            <person name="Jernvall J."/>
            <person name="Klein O.D."/>
        </authorList>
    </citation>
    <scope>NUCLEOTIDE SEQUENCE [LARGE SCALE GENOMIC DNA]</scope>
    <source>
        <strain evidence="5">V071</strain>
    </source>
</reference>
<keyword evidence="6" id="KW-1185">Reference proteome</keyword>
<comment type="caution">
    <text evidence="5">The sequence shown here is derived from an EMBL/GenBank/DDBJ whole genome shotgun (WGS) entry which is preliminary data.</text>
</comment>
<evidence type="ECO:0000256" key="2">
    <source>
        <dbReference type="ARBA" id="ARBA00022553"/>
    </source>
</evidence>
<dbReference type="AlphaFoldDB" id="A0AAW0KBW7"/>
<keyword evidence="2" id="KW-0597">Phosphoprotein</keyword>
<evidence type="ECO:0000256" key="1">
    <source>
        <dbReference type="ARBA" id="ARBA00004308"/>
    </source>
</evidence>
<name>A0AAW0KBW7_MYOGA</name>
<keyword evidence="4" id="KW-0472">Membrane</keyword>
<proteinExistence type="predicted"/>
<dbReference type="PANTHER" id="PTHR14514">
    <property type="entry name" value="PKA ANCHORING PROTEIN"/>
    <property type="match status" value="1"/>
</dbReference>
<dbReference type="PANTHER" id="PTHR14514:SF2">
    <property type="entry name" value="A-KINASE ANCHOR PROTEIN 6"/>
    <property type="match status" value="1"/>
</dbReference>
<evidence type="ECO:0000256" key="4">
    <source>
        <dbReference type="ARBA" id="ARBA00023136"/>
    </source>
</evidence>
<dbReference type="Gene3D" id="1.20.58.60">
    <property type="match status" value="1"/>
</dbReference>
<protein>
    <submittedName>
        <fullName evidence="5">Uncharacterized protein</fullName>
    </submittedName>
</protein>
<evidence type="ECO:0000313" key="6">
    <source>
        <dbReference type="Proteomes" id="UP001488838"/>
    </source>
</evidence>
<comment type="subcellular location">
    <subcellularLocation>
        <location evidence="1">Endomembrane system</location>
    </subcellularLocation>
</comment>
<evidence type="ECO:0000256" key="3">
    <source>
        <dbReference type="ARBA" id="ARBA00022737"/>
    </source>
</evidence>
<dbReference type="GO" id="GO:0044325">
    <property type="term" value="F:transmembrane transporter binding"/>
    <property type="evidence" value="ECO:0007669"/>
    <property type="project" value="TreeGrafter"/>
</dbReference>
<dbReference type="EMBL" id="JBBHLL010000001">
    <property type="protein sequence ID" value="KAK7836024.1"/>
    <property type="molecule type" value="Genomic_DNA"/>
</dbReference>
<keyword evidence="3" id="KW-0677">Repeat</keyword>
<dbReference type="GO" id="GO:0051018">
    <property type="term" value="F:protein kinase A binding"/>
    <property type="evidence" value="ECO:0007669"/>
    <property type="project" value="TreeGrafter"/>
</dbReference>